<gene>
    <name evidence="2" type="ORF">WR25_01474</name>
</gene>
<name>A0A2A2M572_9BILA</name>
<reference evidence="2 3" key="1">
    <citation type="journal article" date="2017" name="Curr. Biol.">
        <title>Genome architecture and evolution of a unichromosomal asexual nematode.</title>
        <authorList>
            <person name="Fradin H."/>
            <person name="Zegar C."/>
            <person name="Gutwein M."/>
            <person name="Lucas J."/>
            <person name="Kovtun M."/>
            <person name="Corcoran D."/>
            <person name="Baugh L.R."/>
            <person name="Kiontke K."/>
            <person name="Gunsalus K."/>
            <person name="Fitch D.H."/>
            <person name="Piano F."/>
        </authorList>
    </citation>
    <scope>NUCLEOTIDE SEQUENCE [LARGE SCALE GENOMIC DNA]</scope>
    <source>
        <strain evidence="2">PF1309</strain>
    </source>
</reference>
<comment type="caution">
    <text evidence="2">The sequence shown here is derived from an EMBL/GenBank/DDBJ whole genome shotgun (WGS) entry which is preliminary data.</text>
</comment>
<sequence length="74" mass="7844">MYSPCSLPLASGCDALSTATKGSRNSSVQAIPSGSGIGRIRPTSMDSSNTASTTSRLLISFKFRCTEGKRWRKA</sequence>
<evidence type="ECO:0000313" key="2">
    <source>
        <dbReference type="EMBL" id="PAV93610.1"/>
    </source>
</evidence>
<dbReference type="AlphaFoldDB" id="A0A2A2M572"/>
<feature type="compositionally biased region" description="Polar residues" evidence="1">
    <location>
        <begin position="44"/>
        <end position="53"/>
    </location>
</feature>
<evidence type="ECO:0000256" key="1">
    <source>
        <dbReference type="SAM" id="MobiDB-lite"/>
    </source>
</evidence>
<keyword evidence="3" id="KW-1185">Reference proteome</keyword>
<accession>A0A2A2M572</accession>
<dbReference type="Proteomes" id="UP000218231">
    <property type="component" value="Unassembled WGS sequence"/>
</dbReference>
<proteinExistence type="predicted"/>
<evidence type="ECO:0000313" key="3">
    <source>
        <dbReference type="Proteomes" id="UP000218231"/>
    </source>
</evidence>
<organism evidence="2 3">
    <name type="scientific">Diploscapter pachys</name>
    <dbReference type="NCBI Taxonomy" id="2018661"/>
    <lineage>
        <taxon>Eukaryota</taxon>
        <taxon>Metazoa</taxon>
        <taxon>Ecdysozoa</taxon>
        <taxon>Nematoda</taxon>
        <taxon>Chromadorea</taxon>
        <taxon>Rhabditida</taxon>
        <taxon>Rhabditina</taxon>
        <taxon>Rhabditomorpha</taxon>
        <taxon>Rhabditoidea</taxon>
        <taxon>Rhabditidae</taxon>
        <taxon>Diploscapter</taxon>
    </lineage>
</organism>
<feature type="compositionally biased region" description="Polar residues" evidence="1">
    <location>
        <begin position="19"/>
        <end position="32"/>
    </location>
</feature>
<protein>
    <submittedName>
        <fullName evidence="2">Uncharacterized protein</fullName>
    </submittedName>
</protein>
<feature type="region of interest" description="Disordered" evidence="1">
    <location>
        <begin position="19"/>
        <end position="53"/>
    </location>
</feature>
<dbReference type="EMBL" id="LIAE01004937">
    <property type="protein sequence ID" value="PAV93610.1"/>
    <property type="molecule type" value="Genomic_DNA"/>
</dbReference>